<evidence type="ECO:0000313" key="1">
    <source>
        <dbReference type="EMBL" id="AAZ47549.1"/>
    </source>
</evidence>
<name>Q47C82_DECAR</name>
<gene>
    <name evidence="1" type="ordered locus">Daro_2819</name>
</gene>
<dbReference type="STRING" id="159087.Daro_2819"/>
<reference evidence="1" key="1">
    <citation type="submission" date="2005-08" db="EMBL/GenBank/DDBJ databases">
        <title>Complete sequence of Dechloromonas aromatica RCB.</title>
        <authorList>
            <person name="Salinero K.K."/>
            <person name="Copeland A."/>
            <person name="Lucas S."/>
            <person name="Lapidus A."/>
            <person name="Barry K."/>
            <person name="Detter J.C."/>
            <person name="Glavina T."/>
            <person name="Hammon N."/>
            <person name="Israni S."/>
            <person name="Pitluck S."/>
            <person name="Di Bartolo G."/>
            <person name="Trong S."/>
            <person name="Schmutz J."/>
            <person name="Larimer F."/>
            <person name="Land M."/>
            <person name="Ivanova N."/>
            <person name="Richardson P."/>
        </authorList>
    </citation>
    <scope>NUCLEOTIDE SEQUENCE</scope>
    <source>
        <strain evidence="1">RCB</strain>
    </source>
</reference>
<dbReference type="EMBL" id="CP000089">
    <property type="protein sequence ID" value="AAZ47549.1"/>
    <property type="molecule type" value="Genomic_DNA"/>
</dbReference>
<organism evidence="1">
    <name type="scientific">Dechloromonas aromatica (strain RCB)</name>
    <dbReference type="NCBI Taxonomy" id="159087"/>
    <lineage>
        <taxon>Bacteria</taxon>
        <taxon>Pseudomonadati</taxon>
        <taxon>Pseudomonadota</taxon>
        <taxon>Betaproteobacteria</taxon>
        <taxon>Rhodocyclales</taxon>
        <taxon>Azonexaceae</taxon>
        <taxon>Dechloromonas</taxon>
    </lineage>
</organism>
<proteinExistence type="predicted"/>
<dbReference type="HOGENOM" id="CLU_1802949_0_0_4"/>
<sequence>MNDHSRTSGVFCLPAPCALTPHNPHAICRTCLMEQTLPEDHPDMIRIVQAAHHDVVPKPPKGQANSLANALASALGSAPGSGEDLENIEFLVHVLSVNRASGAIADDTFEQLLQVIKTKDGRAGLASRFADELEVEHGYEDED</sequence>
<dbReference type="AlphaFoldDB" id="Q47C82"/>
<protein>
    <submittedName>
        <fullName evidence="1">Uncharacterized protein</fullName>
    </submittedName>
</protein>
<accession>Q47C82</accession>
<dbReference type="KEGG" id="dar:Daro_2819"/>